<protein>
    <recommendedName>
        <fullName evidence="3">Chlorophyllase</fullName>
    </recommendedName>
</protein>
<evidence type="ECO:0000313" key="1">
    <source>
        <dbReference type="EMBL" id="KAK6144028.1"/>
    </source>
</evidence>
<dbReference type="Proteomes" id="UP001318860">
    <property type="component" value="Unassembled WGS sequence"/>
</dbReference>
<accession>A0ABR0W9B6</accession>
<dbReference type="InterPro" id="IPR017395">
    <property type="entry name" value="Chlorophyllase-like"/>
</dbReference>
<gene>
    <name evidence="1" type="ORF">DH2020_020848</name>
</gene>
<evidence type="ECO:0000313" key="2">
    <source>
        <dbReference type="Proteomes" id="UP001318860"/>
    </source>
</evidence>
<dbReference type="EMBL" id="JABTTQ020000012">
    <property type="protein sequence ID" value="KAK6144028.1"/>
    <property type="molecule type" value="Genomic_DNA"/>
</dbReference>
<proteinExistence type="predicted"/>
<comment type="caution">
    <text evidence="1">The sequence shown here is derived from an EMBL/GenBank/DDBJ whole genome shotgun (WGS) entry which is preliminary data.</text>
</comment>
<organism evidence="1 2">
    <name type="scientific">Rehmannia glutinosa</name>
    <name type="common">Chinese foxglove</name>
    <dbReference type="NCBI Taxonomy" id="99300"/>
    <lineage>
        <taxon>Eukaryota</taxon>
        <taxon>Viridiplantae</taxon>
        <taxon>Streptophyta</taxon>
        <taxon>Embryophyta</taxon>
        <taxon>Tracheophyta</taxon>
        <taxon>Spermatophyta</taxon>
        <taxon>Magnoliopsida</taxon>
        <taxon>eudicotyledons</taxon>
        <taxon>Gunneridae</taxon>
        <taxon>Pentapetalae</taxon>
        <taxon>asterids</taxon>
        <taxon>lamiids</taxon>
        <taxon>Lamiales</taxon>
        <taxon>Orobanchaceae</taxon>
        <taxon>Rehmannieae</taxon>
        <taxon>Rehmannia</taxon>
    </lineage>
</organism>
<dbReference type="SUPFAM" id="SSF53474">
    <property type="entry name" value="alpha/beta-Hydrolases"/>
    <property type="match status" value="1"/>
</dbReference>
<dbReference type="Pfam" id="PF07224">
    <property type="entry name" value="Chlorophyllase"/>
    <property type="match status" value="1"/>
</dbReference>
<sequence>MMGWILKWGPEDRPGDPLASVSEPYDVFKTGNYEVTKIIVKTSDASKPPTELFIVAPVLKGTYPVLLFCHGFLLANTCYTSLLQHIASHGYIVVAPKFYGIPWISMTEEIKKAALVAEWLSTGLPFVLPEKVTRDIQNLALSGHSRGGKTAFTLALGKTDQKSLKNIPSNPTTPKFKALIGIDPVAGPSISNRPPPKILQYIPRSFDMSIPVSVIGTGYGNQPLGVSPPPAADGVNSSEFFNESKPPSCYFLARDYGHCDMLDDTLDDWIVRRVRSVCKSGKGSKDLMRRSVGGIVVAFLKSYLGGDEDDLNAIVDDPSIAPITLDPVIYVKE</sequence>
<dbReference type="InterPro" id="IPR029058">
    <property type="entry name" value="AB_hydrolase_fold"/>
</dbReference>
<dbReference type="PANTHER" id="PTHR33428">
    <property type="entry name" value="CHLOROPHYLLASE-2, CHLOROPLASTIC"/>
    <property type="match status" value="1"/>
</dbReference>
<dbReference type="PANTHER" id="PTHR33428:SF10">
    <property type="entry name" value="CHLOROPHYLLASE-1"/>
    <property type="match status" value="1"/>
</dbReference>
<evidence type="ECO:0008006" key="3">
    <source>
        <dbReference type="Google" id="ProtNLM"/>
    </source>
</evidence>
<dbReference type="Gene3D" id="3.40.50.1820">
    <property type="entry name" value="alpha/beta hydrolase"/>
    <property type="match status" value="2"/>
</dbReference>
<keyword evidence="2" id="KW-1185">Reference proteome</keyword>
<name>A0ABR0W9B6_REHGL</name>
<reference evidence="1 2" key="1">
    <citation type="journal article" date="2021" name="Comput. Struct. Biotechnol. J.">
        <title>De novo genome assembly of the potent medicinal plant Rehmannia glutinosa using nanopore technology.</title>
        <authorList>
            <person name="Ma L."/>
            <person name="Dong C."/>
            <person name="Song C."/>
            <person name="Wang X."/>
            <person name="Zheng X."/>
            <person name="Niu Y."/>
            <person name="Chen S."/>
            <person name="Feng W."/>
        </authorList>
    </citation>
    <scope>NUCLEOTIDE SEQUENCE [LARGE SCALE GENOMIC DNA]</scope>
    <source>
        <strain evidence="1">DH-2019</strain>
    </source>
</reference>